<sequence length="231" mass="22186">MRTVRTLRSILGVCALTVALTAGLAAVPNTAHAQTPVLCSETSLVNAITAANAAGGDTLALIPFCTYQLTSAHGSTPTGPLGLPPITTPITLLGMGVTITRDPSAPAFRVLQVQGAANVPGTKGQLSLVGVTVRGGSAVPPFPGGGISNLGGTVSLLTSSVTGNTAVAGGGIYNDNGAVSLTASSVTGNTATSGGGGGIYVNSGGVTLLGTSVSGNTPDNCAPSGSVIGCT</sequence>
<protein>
    <submittedName>
        <fullName evidence="2">Uncharacterized protein</fullName>
    </submittedName>
</protein>
<reference evidence="2 3" key="1">
    <citation type="submission" date="2019-12" db="EMBL/GenBank/DDBJ databases">
        <title>Whole genome shotgun sequence of Streptomyces caniferus NBRC 15389.</title>
        <authorList>
            <person name="Ichikawa N."/>
            <person name="Kimura A."/>
            <person name="Kitahashi Y."/>
            <person name="Komaki H."/>
            <person name="Tamura T."/>
        </authorList>
    </citation>
    <scope>NUCLEOTIDE SEQUENCE [LARGE SCALE GENOMIC DNA]</scope>
    <source>
        <strain evidence="2 3">NBRC 15389</strain>
    </source>
</reference>
<dbReference type="SUPFAM" id="SSF51126">
    <property type="entry name" value="Pectin lyase-like"/>
    <property type="match status" value="1"/>
</dbReference>
<organism evidence="2 3">
    <name type="scientific">Streptomyces caniferus</name>
    <dbReference type="NCBI Taxonomy" id="285557"/>
    <lineage>
        <taxon>Bacteria</taxon>
        <taxon>Bacillati</taxon>
        <taxon>Actinomycetota</taxon>
        <taxon>Actinomycetes</taxon>
        <taxon>Kitasatosporales</taxon>
        <taxon>Streptomycetaceae</taxon>
        <taxon>Streptomyces</taxon>
    </lineage>
</organism>
<gene>
    <name evidence="2" type="ORF">Scani_33460</name>
</gene>
<dbReference type="GeneID" id="96639253"/>
<feature type="chain" id="PRO_5024809409" evidence="1">
    <location>
        <begin position="34"/>
        <end position="231"/>
    </location>
</feature>
<evidence type="ECO:0000256" key="1">
    <source>
        <dbReference type="SAM" id="SignalP"/>
    </source>
</evidence>
<proteinExistence type="predicted"/>
<dbReference type="InterPro" id="IPR011050">
    <property type="entry name" value="Pectin_lyase_fold/virulence"/>
</dbReference>
<dbReference type="RefSeq" id="WP_246295840.1">
    <property type="nucleotide sequence ID" value="NZ_BAAATH010000062.1"/>
</dbReference>
<dbReference type="Proteomes" id="UP000435837">
    <property type="component" value="Unassembled WGS sequence"/>
</dbReference>
<evidence type="ECO:0000313" key="3">
    <source>
        <dbReference type="Proteomes" id="UP000435837"/>
    </source>
</evidence>
<evidence type="ECO:0000313" key="2">
    <source>
        <dbReference type="EMBL" id="GFE07078.1"/>
    </source>
</evidence>
<keyword evidence="1" id="KW-0732">Signal</keyword>
<comment type="caution">
    <text evidence="2">The sequence shown here is derived from an EMBL/GenBank/DDBJ whole genome shotgun (WGS) entry which is preliminary data.</text>
</comment>
<accession>A0A640S7N7</accession>
<name>A0A640S7N7_9ACTN</name>
<dbReference type="EMBL" id="BLIN01000003">
    <property type="protein sequence ID" value="GFE07078.1"/>
    <property type="molecule type" value="Genomic_DNA"/>
</dbReference>
<feature type="signal peptide" evidence="1">
    <location>
        <begin position="1"/>
        <end position="33"/>
    </location>
</feature>
<dbReference type="AlphaFoldDB" id="A0A640S7N7"/>